<dbReference type="NCBIfam" id="TIGR04086">
    <property type="entry name" value="TIGR04086_membr"/>
    <property type="match status" value="1"/>
</dbReference>
<dbReference type="AlphaFoldDB" id="A0A0C2VQ23"/>
<evidence type="ECO:0000256" key="1">
    <source>
        <dbReference type="SAM" id="Phobius"/>
    </source>
</evidence>
<proteinExistence type="predicted"/>
<dbReference type="Proteomes" id="UP000031972">
    <property type="component" value="Unassembled WGS sequence"/>
</dbReference>
<keyword evidence="1" id="KW-0472">Membrane</keyword>
<organism evidence="2 3">
    <name type="scientific">Jeotgalibacillus campisalis</name>
    <dbReference type="NCBI Taxonomy" id="220754"/>
    <lineage>
        <taxon>Bacteria</taxon>
        <taxon>Bacillati</taxon>
        <taxon>Bacillota</taxon>
        <taxon>Bacilli</taxon>
        <taxon>Bacillales</taxon>
        <taxon>Caryophanaceae</taxon>
        <taxon>Jeotgalibacillus</taxon>
    </lineage>
</organism>
<keyword evidence="3" id="KW-1185">Reference proteome</keyword>
<comment type="caution">
    <text evidence="2">The sequence shown here is derived from an EMBL/GenBank/DDBJ whole genome shotgun (WGS) entry which is preliminary data.</text>
</comment>
<keyword evidence="1" id="KW-1133">Transmembrane helix</keyword>
<dbReference type="RefSeq" id="WP_041059638.1">
    <property type="nucleotide sequence ID" value="NZ_JXRR01000017.1"/>
</dbReference>
<dbReference type="PATRIC" id="fig|220754.4.peg.2802"/>
<evidence type="ECO:0000313" key="3">
    <source>
        <dbReference type="Proteomes" id="UP000031972"/>
    </source>
</evidence>
<dbReference type="EMBL" id="JXRR01000017">
    <property type="protein sequence ID" value="KIL46113.1"/>
    <property type="molecule type" value="Genomic_DNA"/>
</dbReference>
<feature type="transmembrane region" description="Helical" evidence="1">
    <location>
        <begin position="12"/>
        <end position="34"/>
    </location>
</feature>
<gene>
    <name evidence="2" type="ORF">KR50_27880</name>
</gene>
<feature type="transmembrane region" description="Helical" evidence="1">
    <location>
        <begin position="46"/>
        <end position="64"/>
    </location>
</feature>
<feature type="transmembrane region" description="Helical" evidence="1">
    <location>
        <begin position="71"/>
        <end position="90"/>
    </location>
</feature>
<protein>
    <recommendedName>
        <fullName evidence="4">TIGR04086 family membrane protein</fullName>
    </recommendedName>
</protein>
<evidence type="ECO:0000313" key="2">
    <source>
        <dbReference type="EMBL" id="KIL46113.1"/>
    </source>
</evidence>
<accession>A0A0C2VQ23</accession>
<reference evidence="2 3" key="1">
    <citation type="submission" date="2015-01" db="EMBL/GenBank/DDBJ databases">
        <title>Jeotgalibacillus campisalis genome sequencing.</title>
        <authorList>
            <person name="Goh K.M."/>
            <person name="Chan K.-G."/>
            <person name="Yaakop A.S."/>
            <person name="Ee R."/>
            <person name="Gan H.M."/>
            <person name="Chan C.S."/>
        </authorList>
    </citation>
    <scope>NUCLEOTIDE SEQUENCE [LARGE SCALE GENOMIC DNA]</scope>
    <source>
        <strain evidence="2 3">SF-57</strain>
    </source>
</reference>
<dbReference type="InterPro" id="IPR023804">
    <property type="entry name" value="DUF3792_TM"/>
</dbReference>
<name>A0A0C2VQ23_9BACL</name>
<sequence>MSSWLQIGKGITYGMIVIAVAVLAISIIMATLLALTPLKELEMTKWLNGSMFAVVLTGSIVGGAVSKVKGLFVGGIIGLLMAALSFLLSAEGALWTASSLHAALTLFISLVGGIAGVNLFGGKGEKA</sequence>
<keyword evidence="1" id="KW-0812">Transmembrane</keyword>
<feature type="transmembrane region" description="Helical" evidence="1">
    <location>
        <begin position="102"/>
        <end position="121"/>
    </location>
</feature>
<evidence type="ECO:0008006" key="4">
    <source>
        <dbReference type="Google" id="ProtNLM"/>
    </source>
</evidence>
<dbReference type="Pfam" id="PF12670">
    <property type="entry name" value="DUF3792"/>
    <property type="match status" value="1"/>
</dbReference>